<dbReference type="InterPro" id="IPR016454">
    <property type="entry name" value="Cysteine_dSase"/>
</dbReference>
<dbReference type="PANTHER" id="PTHR43586">
    <property type="entry name" value="CYSTEINE DESULFURASE"/>
    <property type="match status" value="1"/>
</dbReference>
<dbReference type="InterPro" id="IPR015424">
    <property type="entry name" value="PyrdxlP-dep_Trfase"/>
</dbReference>
<dbReference type="GO" id="GO:0006534">
    <property type="term" value="P:cysteine metabolic process"/>
    <property type="evidence" value="ECO:0007669"/>
    <property type="project" value="InterPro"/>
</dbReference>
<evidence type="ECO:0000259" key="7">
    <source>
        <dbReference type="Pfam" id="PF00266"/>
    </source>
</evidence>
<comment type="similarity">
    <text evidence="2">Belongs to the class-V pyridoxal-phosphate-dependent aminotransferase family. Csd subfamily.</text>
</comment>
<evidence type="ECO:0000313" key="8">
    <source>
        <dbReference type="EMBL" id="KNF08622.1"/>
    </source>
</evidence>
<proteinExistence type="inferred from homology"/>
<evidence type="ECO:0000313" key="9">
    <source>
        <dbReference type="Proteomes" id="UP000037267"/>
    </source>
</evidence>
<dbReference type="AlphaFoldDB" id="A0A0L0WAY5"/>
<dbReference type="EC" id="2.8.1.7" evidence="3"/>
<dbReference type="SUPFAM" id="SSF53383">
    <property type="entry name" value="PLP-dependent transferases"/>
    <property type="match status" value="1"/>
</dbReference>
<evidence type="ECO:0000256" key="2">
    <source>
        <dbReference type="ARBA" id="ARBA00010447"/>
    </source>
</evidence>
<evidence type="ECO:0000256" key="1">
    <source>
        <dbReference type="ARBA" id="ARBA00001933"/>
    </source>
</evidence>
<evidence type="ECO:0000256" key="3">
    <source>
        <dbReference type="ARBA" id="ARBA00012239"/>
    </source>
</evidence>
<dbReference type="InterPro" id="IPR015422">
    <property type="entry name" value="PyrdxlP-dep_Trfase_small"/>
</dbReference>
<dbReference type="GO" id="GO:0030170">
    <property type="term" value="F:pyridoxal phosphate binding"/>
    <property type="evidence" value="ECO:0007669"/>
    <property type="project" value="InterPro"/>
</dbReference>
<organism evidence="8 9">
    <name type="scientific">Gottschalkia purinilytica</name>
    <name type="common">Clostridium purinilyticum</name>
    <dbReference type="NCBI Taxonomy" id="1503"/>
    <lineage>
        <taxon>Bacteria</taxon>
        <taxon>Bacillati</taxon>
        <taxon>Bacillota</taxon>
        <taxon>Tissierellia</taxon>
        <taxon>Tissierellales</taxon>
        <taxon>Gottschalkiaceae</taxon>
        <taxon>Gottschalkia</taxon>
    </lineage>
</organism>
<dbReference type="PATRIC" id="fig|1503.3.peg.2907"/>
<dbReference type="PANTHER" id="PTHR43586:SF8">
    <property type="entry name" value="CYSTEINE DESULFURASE 1, CHLOROPLASTIC"/>
    <property type="match status" value="1"/>
</dbReference>
<dbReference type="InterPro" id="IPR010970">
    <property type="entry name" value="Cys_dSase_SufS"/>
</dbReference>
<dbReference type="Gene3D" id="3.40.640.10">
    <property type="entry name" value="Type I PLP-dependent aspartate aminotransferase-like (Major domain)"/>
    <property type="match status" value="1"/>
</dbReference>
<keyword evidence="5" id="KW-0663">Pyridoxal phosphate</keyword>
<reference evidence="9" key="1">
    <citation type="submission" date="2015-07" db="EMBL/GenBank/DDBJ databases">
        <title>Draft genome sequence of the purine-degrading Gottschalkia purinilyticum DSM 1384 (formerly Clostridium purinilyticum).</title>
        <authorList>
            <person name="Poehlein A."/>
            <person name="Schiel-Bengelsdorf B."/>
            <person name="Bengelsdorf F.R."/>
            <person name="Daniel R."/>
            <person name="Duerre P."/>
        </authorList>
    </citation>
    <scope>NUCLEOTIDE SEQUENCE [LARGE SCALE GENOMIC DNA]</scope>
    <source>
        <strain evidence="9">DSM 1384</strain>
    </source>
</reference>
<evidence type="ECO:0000256" key="6">
    <source>
        <dbReference type="ARBA" id="ARBA00050776"/>
    </source>
</evidence>
<dbReference type="Pfam" id="PF00266">
    <property type="entry name" value="Aminotran_5"/>
    <property type="match status" value="1"/>
</dbReference>
<evidence type="ECO:0000256" key="5">
    <source>
        <dbReference type="ARBA" id="ARBA00022898"/>
    </source>
</evidence>
<dbReference type="GO" id="GO:0031071">
    <property type="term" value="F:cysteine desulfurase activity"/>
    <property type="evidence" value="ECO:0007669"/>
    <property type="project" value="UniProtKB-EC"/>
</dbReference>
<dbReference type="InterPro" id="IPR015421">
    <property type="entry name" value="PyrdxlP-dep_Trfase_major"/>
</dbReference>
<accession>A0A0L0WAY5</accession>
<sequence length="407" mass="46244">MINYKKDFEVLQKEVNGSTIAYLDNAATTQKPKQVIEAIRNYNKNYNGSPHRGAHYLSIKATEIYEETRKKVSEFIGASKSEEIIFTKNATESLNLLAYSYGLNQLKEGDEIVLGITNHHSNIVPWQMISEKTGAKIVYIMSDKNGQLKKEEIESKINKKTKIVSVSHVSNTFGIIHPVEEIIKKAKEFSATVIIDGAQSIPHLKIDVSKLDPDFLVFSGHKMLASMGIGVLYGKFEKLKEMSPFLFGGDMIEYVDLYKTTYEEIPYRFEAGTQNVEGVVSLSVAIDYLNNIGMENVENKEKELLKYTLSRLKDKHFIELHGGNDTSYRTGIVSFNIKDVHPHDVATILDEYNIAIRSGHHCAQPFMKSMGFNSTCRISFYFYNTFEDIDRFIEAIEKVRGYLGYES</sequence>
<dbReference type="Gene3D" id="3.90.1150.10">
    <property type="entry name" value="Aspartate Aminotransferase, domain 1"/>
    <property type="match status" value="1"/>
</dbReference>
<comment type="caution">
    <text evidence="8">The sequence shown here is derived from an EMBL/GenBank/DDBJ whole genome shotgun (WGS) entry which is preliminary data.</text>
</comment>
<dbReference type="STRING" id="1503.CLPU_6c01080"/>
<dbReference type="OrthoDB" id="9804366at2"/>
<dbReference type="Proteomes" id="UP000037267">
    <property type="component" value="Unassembled WGS sequence"/>
</dbReference>
<evidence type="ECO:0000256" key="4">
    <source>
        <dbReference type="ARBA" id="ARBA00022679"/>
    </source>
</evidence>
<gene>
    <name evidence="8" type="primary">csd</name>
    <name evidence="8" type="ORF">CLPU_6c01080</name>
</gene>
<comment type="cofactor">
    <cofactor evidence="1">
        <name>pyridoxal 5'-phosphate</name>
        <dbReference type="ChEBI" id="CHEBI:597326"/>
    </cofactor>
</comment>
<protein>
    <recommendedName>
        <fullName evidence="3">cysteine desulfurase</fullName>
        <ecNumber evidence="3">2.8.1.7</ecNumber>
    </recommendedName>
</protein>
<comment type="catalytic activity">
    <reaction evidence="6">
        <text>(sulfur carrier)-H + L-cysteine = (sulfur carrier)-SH + L-alanine</text>
        <dbReference type="Rhea" id="RHEA:43892"/>
        <dbReference type="Rhea" id="RHEA-COMP:14737"/>
        <dbReference type="Rhea" id="RHEA-COMP:14739"/>
        <dbReference type="ChEBI" id="CHEBI:29917"/>
        <dbReference type="ChEBI" id="CHEBI:35235"/>
        <dbReference type="ChEBI" id="CHEBI:57972"/>
        <dbReference type="ChEBI" id="CHEBI:64428"/>
        <dbReference type="EC" id="2.8.1.7"/>
    </reaction>
</comment>
<dbReference type="CDD" id="cd06453">
    <property type="entry name" value="SufS_like"/>
    <property type="match status" value="1"/>
</dbReference>
<dbReference type="NCBIfam" id="TIGR01979">
    <property type="entry name" value="sufS"/>
    <property type="match status" value="1"/>
</dbReference>
<keyword evidence="9" id="KW-1185">Reference proteome</keyword>
<dbReference type="InterPro" id="IPR000192">
    <property type="entry name" value="Aminotrans_V_dom"/>
</dbReference>
<name>A0A0L0WAY5_GOTPU</name>
<dbReference type="PIRSF" id="PIRSF005572">
    <property type="entry name" value="NifS"/>
    <property type="match status" value="1"/>
</dbReference>
<keyword evidence="4 8" id="KW-0808">Transferase</keyword>
<dbReference type="RefSeq" id="WP_050355138.1">
    <property type="nucleotide sequence ID" value="NZ_LGSS01000006.1"/>
</dbReference>
<feature type="domain" description="Aminotransferase class V" evidence="7">
    <location>
        <begin position="22"/>
        <end position="392"/>
    </location>
</feature>
<dbReference type="EMBL" id="LGSS01000006">
    <property type="protein sequence ID" value="KNF08622.1"/>
    <property type="molecule type" value="Genomic_DNA"/>
</dbReference>